<evidence type="ECO:0000313" key="11">
    <source>
        <dbReference type="EMBL" id="CAK79172.1"/>
    </source>
</evidence>
<comment type="subunit">
    <text evidence="1">Monomer.</text>
</comment>
<keyword evidence="2" id="KW-0723">Serine/threonine-protein kinase</keyword>
<gene>
    <name evidence="11" type="ORF">GSPATT00014139001</name>
</gene>
<organism evidence="11 12">
    <name type="scientific">Paramecium tetraurelia</name>
    <dbReference type="NCBI Taxonomy" id="5888"/>
    <lineage>
        <taxon>Eukaryota</taxon>
        <taxon>Sar</taxon>
        <taxon>Alveolata</taxon>
        <taxon>Ciliophora</taxon>
        <taxon>Intramacronucleata</taxon>
        <taxon>Oligohymenophorea</taxon>
        <taxon>Peniculida</taxon>
        <taxon>Parameciidae</taxon>
        <taxon>Paramecium</taxon>
    </lineage>
</organism>
<dbReference type="InterPro" id="IPR015940">
    <property type="entry name" value="UBA"/>
</dbReference>
<dbReference type="KEGG" id="ptm:GSPATT00014139001"/>
<evidence type="ECO:0000256" key="1">
    <source>
        <dbReference type="ARBA" id="ARBA00011245"/>
    </source>
</evidence>
<dbReference type="GeneID" id="5032354"/>
<evidence type="ECO:0008006" key="13">
    <source>
        <dbReference type="Google" id="ProtNLM"/>
    </source>
</evidence>
<dbReference type="AlphaFoldDB" id="A0D805"/>
<evidence type="ECO:0000259" key="9">
    <source>
        <dbReference type="PROSITE" id="PS50011"/>
    </source>
</evidence>
<dbReference type="GO" id="GO:0005737">
    <property type="term" value="C:cytoplasm"/>
    <property type="evidence" value="ECO:0000318"/>
    <property type="project" value="GO_Central"/>
</dbReference>
<dbReference type="EMBL" id="CT868319">
    <property type="protein sequence ID" value="CAK79172.1"/>
    <property type="molecule type" value="Genomic_DNA"/>
</dbReference>
<dbReference type="PROSITE" id="PS00108">
    <property type="entry name" value="PROTEIN_KINASE_ST"/>
    <property type="match status" value="1"/>
</dbReference>
<dbReference type="GO" id="GO:0035556">
    <property type="term" value="P:intracellular signal transduction"/>
    <property type="evidence" value="ECO:0000318"/>
    <property type="project" value="GO_Central"/>
</dbReference>
<keyword evidence="5" id="KW-0418">Kinase</keyword>
<feature type="domain" description="Protein kinase" evidence="9">
    <location>
        <begin position="4"/>
        <end position="262"/>
    </location>
</feature>
<dbReference type="GO" id="GO:0004674">
    <property type="term" value="F:protein serine/threonine kinase activity"/>
    <property type="evidence" value="ECO:0000318"/>
    <property type="project" value="GO_Central"/>
</dbReference>
<proteinExistence type="predicted"/>
<evidence type="ECO:0000259" key="10">
    <source>
        <dbReference type="PROSITE" id="PS50030"/>
    </source>
</evidence>
<feature type="region of interest" description="Disordered" evidence="8">
    <location>
        <begin position="491"/>
        <end position="521"/>
    </location>
</feature>
<dbReference type="SUPFAM" id="SSF56112">
    <property type="entry name" value="Protein kinase-like (PK-like)"/>
    <property type="match status" value="1"/>
</dbReference>
<name>A0D805_PARTE</name>
<evidence type="ECO:0000256" key="7">
    <source>
        <dbReference type="PROSITE-ProRule" id="PRU10141"/>
    </source>
</evidence>
<evidence type="ECO:0000313" key="12">
    <source>
        <dbReference type="Proteomes" id="UP000000600"/>
    </source>
</evidence>
<dbReference type="PANTHER" id="PTHR24346">
    <property type="entry name" value="MAP/MICROTUBULE AFFINITY-REGULATING KINASE"/>
    <property type="match status" value="1"/>
</dbReference>
<keyword evidence="3" id="KW-0808">Transferase</keyword>
<dbReference type="SMART" id="SM00220">
    <property type="entry name" value="S_TKc"/>
    <property type="match status" value="1"/>
</dbReference>
<feature type="domain" description="UBA" evidence="10">
    <location>
        <begin position="275"/>
        <end position="316"/>
    </location>
</feature>
<dbReference type="InterPro" id="IPR008271">
    <property type="entry name" value="Ser/Thr_kinase_AS"/>
</dbReference>
<dbReference type="InterPro" id="IPR011009">
    <property type="entry name" value="Kinase-like_dom_sf"/>
</dbReference>
<dbReference type="PROSITE" id="PS50011">
    <property type="entry name" value="PROTEIN_KINASE_DOM"/>
    <property type="match status" value="1"/>
</dbReference>
<dbReference type="OMA" id="INENTPY"/>
<evidence type="ECO:0000256" key="2">
    <source>
        <dbReference type="ARBA" id="ARBA00022527"/>
    </source>
</evidence>
<feature type="region of interest" description="Disordered" evidence="8">
    <location>
        <begin position="378"/>
        <end position="425"/>
    </location>
</feature>
<protein>
    <recommendedName>
        <fullName evidence="13">Protein kinase domain-containing protein</fullName>
    </recommendedName>
</protein>
<dbReference type="CDD" id="cd14003">
    <property type="entry name" value="STKc_AMPK-like"/>
    <property type="match status" value="1"/>
</dbReference>
<dbReference type="Pfam" id="PF00069">
    <property type="entry name" value="Pkinase"/>
    <property type="match status" value="1"/>
</dbReference>
<dbReference type="HOGENOM" id="CLU_000288_59_9_1"/>
<evidence type="ECO:0000256" key="5">
    <source>
        <dbReference type="ARBA" id="ARBA00022777"/>
    </source>
</evidence>
<dbReference type="InterPro" id="IPR017441">
    <property type="entry name" value="Protein_kinase_ATP_BS"/>
</dbReference>
<dbReference type="GO" id="GO:0005524">
    <property type="term" value="F:ATP binding"/>
    <property type="evidence" value="ECO:0007669"/>
    <property type="project" value="UniProtKB-UniRule"/>
</dbReference>
<keyword evidence="6 7" id="KW-0067">ATP-binding</keyword>
<feature type="compositionally biased region" description="Polar residues" evidence="8">
    <location>
        <begin position="508"/>
        <end position="521"/>
    </location>
</feature>
<keyword evidence="12" id="KW-1185">Reference proteome</keyword>
<dbReference type="RefSeq" id="XP_001446569.1">
    <property type="nucleotide sequence ID" value="XM_001446532.1"/>
</dbReference>
<dbReference type="STRING" id="5888.A0D805"/>
<dbReference type="PANTHER" id="PTHR24346:SF82">
    <property type="entry name" value="KP78A-RELATED"/>
    <property type="match status" value="1"/>
</dbReference>
<sequence length="551" mass="63719">MKSYIIDKDLGQGTFSKVKLGIHKLTGEKVAIKIIDKTKQQDSDYVRIHREISILRKLRHPNVVQLFEIVESDSKLYIVTEYASGGELFDHIVRNKRLEEREAARLFIQLIHAVTYIHDHQVVHRDLKPENVLLNEGTLKVVDFGLSSTYQPGQKLKTPCGSPCYAAPEMLQGLSYDGLFTDIWSSGIILYAMICGQFYQVNFRCVPFEDQNTKRLYEKIKTSDFHLPKHVSLQAGDLLKKLLMKDPTQRITLQEIKNHDFIKFAGQYSIPHSLKIDNDIVQQMVQYGLSNQSEIIEMIQNNKHNQITTTYYLLQNKNPQSQQQFQQSTFNKITQQLISQIPHSQINENTPYIFKIKLKSKSPYQQQEKQSDVTLAHITSSPRKNQLENSNNISITKKIRTKTRSQEPIQKREPSLSNQQPLTKQTRQVQIGEFFKKTDSDQFVNQPRQSSIPQGYNKFIITERVSMQNNTSISKIPSRQGRLSFKIEQKPLSTQPNESNKDGKHQKSTSNTKKPTEISSNQKLLQMDTIATQIQNNIQNRFLIYKKKIKP</sequence>
<reference evidence="11 12" key="1">
    <citation type="journal article" date="2006" name="Nature">
        <title>Global trends of whole-genome duplications revealed by the ciliate Paramecium tetraurelia.</title>
        <authorList>
            <consortium name="Genoscope"/>
            <person name="Aury J.-M."/>
            <person name="Jaillon O."/>
            <person name="Duret L."/>
            <person name="Noel B."/>
            <person name="Jubin C."/>
            <person name="Porcel B.M."/>
            <person name="Segurens B."/>
            <person name="Daubin V."/>
            <person name="Anthouard V."/>
            <person name="Aiach N."/>
            <person name="Arnaiz O."/>
            <person name="Billaut A."/>
            <person name="Beisson J."/>
            <person name="Blanc I."/>
            <person name="Bouhouche K."/>
            <person name="Camara F."/>
            <person name="Duharcourt S."/>
            <person name="Guigo R."/>
            <person name="Gogendeau D."/>
            <person name="Katinka M."/>
            <person name="Keller A.-M."/>
            <person name="Kissmehl R."/>
            <person name="Klotz C."/>
            <person name="Koll F."/>
            <person name="Le Moue A."/>
            <person name="Lepere C."/>
            <person name="Malinsky S."/>
            <person name="Nowacki M."/>
            <person name="Nowak J.K."/>
            <person name="Plattner H."/>
            <person name="Poulain J."/>
            <person name="Ruiz F."/>
            <person name="Serrano V."/>
            <person name="Zagulski M."/>
            <person name="Dessen P."/>
            <person name="Betermier M."/>
            <person name="Weissenbach J."/>
            <person name="Scarpelli C."/>
            <person name="Schachter V."/>
            <person name="Sperling L."/>
            <person name="Meyer E."/>
            <person name="Cohen J."/>
            <person name="Wincker P."/>
        </authorList>
    </citation>
    <scope>NUCLEOTIDE SEQUENCE [LARGE SCALE GENOMIC DNA]</scope>
    <source>
        <strain evidence="11 12">Stock d4-2</strain>
    </source>
</reference>
<dbReference type="FunFam" id="1.10.510.10:FF:000571">
    <property type="entry name" value="Maternal embryonic leucine zipper kinase"/>
    <property type="match status" value="1"/>
</dbReference>
<feature type="binding site" evidence="7">
    <location>
        <position position="33"/>
    </location>
    <ligand>
        <name>ATP</name>
        <dbReference type="ChEBI" id="CHEBI:30616"/>
    </ligand>
</feature>
<dbReference type="eggNOG" id="KOG0583">
    <property type="taxonomic scope" value="Eukaryota"/>
</dbReference>
<keyword evidence="4 7" id="KW-0547">Nucleotide-binding</keyword>
<feature type="compositionally biased region" description="Polar residues" evidence="8">
    <location>
        <begin position="378"/>
        <end position="395"/>
    </location>
</feature>
<dbReference type="Gene3D" id="1.10.510.10">
    <property type="entry name" value="Transferase(Phosphotransferase) domain 1"/>
    <property type="match status" value="1"/>
</dbReference>
<evidence type="ECO:0000256" key="3">
    <source>
        <dbReference type="ARBA" id="ARBA00022679"/>
    </source>
</evidence>
<dbReference type="FunFam" id="3.30.200.20:FF:000003">
    <property type="entry name" value="Non-specific serine/threonine protein kinase"/>
    <property type="match status" value="1"/>
</dbReference>
<accession>A0D805</accession>
<evidence type="ECO:0000256" key="4">
    <source>
        <dbReference type="ARBA" id="ARBA00022741"/>
    </source>
</evidence>
<dbReference type="InParanoid" id="A0D805"/>
<evidence type="ECO:0000256" key="6">
    <source>
        <dbReference type="ARBA" id="ARBA00022840"/>
    </source>
</evidence>
<dbReference type="InterPro" id="IPR000719">
    <property type="entry name" value="Prot_kinase_dom"/>
</dbReference>
<feature type="compositionally biased region" description="Polar residues" evidence="8">
    <location>
        <begin position="415"/>
        <end position="425"/>
    </location>
</feature>
<evidence type="ECO:0000256" key="8">
    <source>
        <dbReference type="SAM" id="MobiDB-lite"/>
    </source>
</evidence>
<dbReference type="CDD" id="cd14335">
    <property type="entry name" value="UBA_SnRK1_plant"/>
    <property type="match status" value="1"/>
</dbReference>
<dbReference type="PROSITE" id="PS00107">
    <property type="entry name" value="PROTEIN_KINASE_ATP"/>
    <property type="match status" value="1"/>
</dbReference>
<dbReference type="PROSITE" id="PS50030">
    <property type="entry name" value="UBA"/>
    <property type="match status" value="1"/>
</dbReference>
<dbReference type="OrthoDB" id="942095at2759"/>
<dbReference type="Proteomes" id="UP000000600">
    <property type="component" value="Unassembled WGS sequence"/>
</dbReference>